<dbReference type="Gene3D" id="3.40.1700.10">
    <property type="entry name" value="DNA integrity scanning protein, DisA, N-terminal domain"/>
    <property type="match status" value="1"/>
</dbReference>
<keyword evidence="10 11" id="KW-0234">DNA repair</keyword>
<keyword evidence="7 11" id="KW-0067">ATP-binding</keyword>
<dbReference type="GO" id="GO:0004016">
    <property type="term" value="F:adenylate cyclase activity"/>
    <property type="evidence" value="ECO:0007669"/>
    <property type="project" value="TreeGrafter"/>
</dbReference>
<dbReference type="AlphaFoldDB" id="A0A543F5N4"/>
<dbReference type="Gene3D" id="1.20.1260.110">
    <property type="entry name" value="DNA integrity scanning linker region"/>
    <property type="match status" value="1"/>
</dbReference>
<comment type="caution">
    <text evidence="11">Lacks conserved residue(s) required for the propagation of feature annotation.</text>
</comment>
<evidence type="ECO:0000256" key="10">
    <source>
        <dbReference type="ARBA" id="ARBA00023204"/>
    </source>
</evidence>
<dbReference type="Proteomes" id="UP000316331">
    <property type="component" value="Unassembled WGS sequence"/>
</dbReference>
<comment type="similarity">
    <text evidence="11">Belongs to the DisA family.</text>
</comment>
<evidence type="ECO:0000256" key="12">
    <source>
        <dbReference type="SAM" id="Coils"/>
    </source>
</evidence>
<feature type="coiled-coil region" evidence="12">
    <location>
        <begin position="174"/>
        <end position="201"/>
    </location>
</feature>
<dbReference type="NCBIfam" id="NF010009">
    <property type="entry name" value="PRK13482.1"/>
    <property type="match status" value="1"/>
</dbReference>
<evidence type="ECO:0000256" key="5">
    <source>
        <dbReference type="ARBA" id="ARBA00022741"/>
    </source>
</evidence>
<comment type="catalytic activity">
    <reaction evidence="1 11">
        <text>2 ATP = 3',3'-c-di-AMP + 2 diphosphate</text>
        <dbReference type="Rhea" id="RHEA:35655"/>
        <dbReference type="ChEBI" id="CHEBI:30616"/>
        <dbReference type="ChEBI" id="CHEBI:33019"/>
        <dbReference type="ChEBI" id="CHEBI:71500"/>
        <dbReference type="EC" id="2.7.7.85"/>
    </reaction>
</comment>
<evidence type="ECO:0000313" key="14">
    <source>
        <dbReference type="EMBL" id="TQM29143.1"/>
    </source>
</evidence>
<dbReference type="InterPro" id="IPR050338">
    <property type="entry name" value="DisA"/>
</dbReference>
<gene>
    <name evidence="11" type="primary">disA</name>
    <name evidence="14" type="ORF">FB390_0734</name>
</gene>
<dbReference type="PANTHER" id="PTHR34185">
    <property type="entry name" value="DIADENYLATE CYCLASE"/>
    <property type="match status" value="1"/>
</dbReference>
<dbReference type="PANTHER" id="PTHR34185:SF3">
    <property type="entry name" value="DNA INTEGRITY SCANNING PROTEIN DISA"/>
    <property type="match status" value="1"/>
</dbReference>
<dbReference type="EC" id="2.7.7.85" evidence="11"/>
<keyword evidence="5 11" id="KW-0547">Nucleotide-binding</keyword>
<dbReference type="SUPFAM" id="SSF143597">
    <property type="entry name" value="YojJ-like"/>
    <property type="match status" value="1"/>
</dbReference>
<comment type="subunit">
    <text evidence="11">Homooctamer.</text>
</comment>
<dbReference type="PROSITE" id="PS51794">
    <property type="entry name" value="DAC"/>
    <property type="match status" value="1"/>
</dbReference>
<comment type="function">
    <text evidence="11">Has also diadenylate cyclase activity, catalyzing the condensation of 2 ATP molecules into cyclic di-AMP (c-di-AMP). c-di-AMP likely acts as a signaling molecule that may couple DNA integrity with a cellular process.</text>
</comment>
<keyword evidence="4 11" id="KW-0548">Nucleotidyltransferase</keyword>
<evidence type="ECO:0000256" key="4">
    <source>
        <dbReference type="ARBA" id="ARBA00022695"/>
    </source>
</evidence>
<dbReference type="InterPro" id="IPR010994">
    <property type="entry name" value="RuvA_2-like"/>
</dbReference>
<keyword evidence="15" id="KW-1185">Reference proteome</keyword>
<organism evidence="14 15">
    <name type="scientific">Nocardia bhagyanarayanae</name>
    <dbReference type="NCBI Taxonomy" id="1215925"/>
    <lineage>
        <taxon>Bacteria</taxon>
        <taxon>Bacillati</taxon>
        <taxon>Actinomycetota</taxon>
        <taxon>Actinomycetes</taxon>
        <taxon>Mycobacteriales</taxon>
        <taxon>Nocardiaceae</taxon>
        <taxon>Nocardia</taxon>
    </lineage>
</organism>
<accession>A0A543F5N4</accession>
<feature type="domain" description="DAC" evidence="13">
    <location>
        <begin position="29"/>
        <end position="167"/>
    </location>
</feature>
<proteinExistence type="inferred from homology"/>
<evidence type="ECO:0000259" key="13">
    <source>
        <dbReference type="PROSITE" id="PS51794"/>
    </source>
</evidence>
<comment type="function">
    <text evidence="11">Participates in a DNA-damage check-point. DisA forms globular foci that rapidly scan along the chromosomes searching for lesions.</text>
</comment>
<evidence type="ECO:0000256" key="11">
    <source>
        <dbReference type="HAMAP-Rule" id="MF_01438"/>
    </source>
</evidence>
<evidence type="ECO:0000256" key="7">
    <source>
        <dbReference type="ARBA" id="ARBA00022840"/>
    </source>
</evidence>
<evidence type="ECO:0000313" key="15">
    <source>
        <dbReference type="Proteomes" id="UP000316331"/>
    </source>
</evidence>
<comment type="cofactor">
    <cofactor evidence="2 11">
        <name>Mg(2+)</name>
        <dbReference type="ChEBI" id="CHEBI:18420"/>
    </cofactor>
</comment>
<dbReference type="InterPro" id="IPR036888">
    <property type="entry name" value="DNA_integrity_DisA_N_sf"/>
</dbReference>
<dbReference type="InterPro" id="IPR038331">
    <property type="entry name" value="DisA_sf"/>
</dbReference>
<evidence type="ECO:0000256" key="2">
    <source>
        <dbReference type="ARBA" id="ARBA00001946"/>
    </source>
</evidence>
<dbReference type="GO" id="GO:0005524">
    <property type="term" value="F:ATP binding"/>
    <property type="evidence" value="ECO:0007669"/>
    <property type="project" value="UniProtKB-UniRule"/>
</dbReference>
<dbReference type="Pfam" id="PF02457">
    <property type="entry name" value="DAC"/>
    <property type="match status" value="1"/>
</dbReference>
<dbReference type="GO" id="GO:0003677">
    <property type="term" value="F:DNA binding"/>
    <property type="evidence" value="ECO:0007669"/>
    <property type="project" value="UniProtKB-UniRule"/>
</dbReference>
<dbReference type="InterPro" id="IPR018906">
    <property type="entry name" value="DNA_integrity_scan_DisA_link"/>
</dbReference>
<dbReference type="HAMAP" id="MF_01438">
    <property type="entry name" value="DisA"/>
    <property type="match status" value="1"/>
</dbReference>
<evidence type="ECO:0000256" key="9">
    <source>
        <dbReference type="ARBA" id="ARBA00023125"/>
    </source>
</evidence>
<dbReference type="EMBL" id="VFPG01000001">
    <property type="protein sequence ID" value="TQM29143.1"/>
    <property type="molecule type" value="Genomic_DNA"/>
</dbReference>
<dbReference type="InterPro" id="IPR003390">
    <property type="entry name" value="DNA_integrity_scan_DisA_N"/>
</dbReference>
<keyword evidence="6 11" id="KW-0227">DNA damage</keyword>
<dbReference type="Pfam" id="PF10635">
    <property type="entry name" value="DisA-linker"/>
    <property type="match status" value="1"/>
</dbReference>
<comment type="caution">
    <text evidence="14">The sequence shown here is derived from an EMBL/GenBank/DDBJ whole genome shotgun (WGS) entry which is preliminary data.</text>
</comment>
<dbReference type="SUPFAM" id="SSF47781">
    <property type="entry name" value="RuvA domain 2-like"/>
    <property type="match status" value="1"/>
</dbReference>
<dbReference type="GO" id="GO:0006281">
    <property type="term" value="P:DNA repair"/>
    <property type="evidence" value="ECO:0007669"/>
    <property type="project" value="UniProtKB-UniRule"/>
</dbReference>
<keyword evidence="8 11" id="KW-0460">Magnesium</keyword>
<keyword evidence="9 11" id="KW-0238">DNA-binding</keyword>
<feature type="binding site" evidence="11">
    <location>
        <position position="114"/>
    </location>
    <ligand>
        <name>ATP</name>
        <dbReference type="ChEBI" id="CHEBI:30616"/>
    </ligand>
</feature>
<keyword evidence="12" id="KW-0175">Coiled coil</keyword>
<name>A0A543F5N4_9NOCA</name>
<reference evidence="14 15" key="1">
    <citation type="submission" date="2019-06" db="EMBL/GenBank/DDBJ databases">
        <title>Sequencing the genomes of 1000 actinobacteria strains.</title>
        <authorList>
            <person name="Klenk H.-P."/>
        </authorList>
    </citation>
    <scope>NUCLEOTIDE SEQUENCE [LARGE SCALE GENOMIC DNA]</scope>
    <source>
        <strain evidence="14 15">DSM 103495</strain>
    </source>
</reference>
<dbReference type="Gene3D" id="1.10.150.20">
    <property type="entry name" value="5' to 3' exonuclease, C-terminal subdomain"/>
    <property type="match status" value="1"/>
</dbReference>
<keyword evidence="3 11" id="KW-0808">Transferase</keyword>
<dbReference type="FunFam" id="3.40.1700.10:FF:000001">
    <property type="entry name" value="DNA integrity scanning protein DisA"/>
    <property type="match status" value="1"/>
</dbReference>
<protein>
    <recommendedName>
        <fullName evidence="11">DNA integrity scanning protein DisA</fullName>
    </recommendedName>
    <alternativeName>
        <fullName evidence="11">Cyclic di-AMP synthase</fullName>
        <shortName evidence="11">c-di-AMP synthase</shortName>
    </alternativeName>
    <alternativeName>
        <fullName evidence="11">Diadenylate cyclase</fullName>
        <ecNumber evidence="11">2.7.7.85</ecNumber>
    </alternativeName>
</protein>
<evidence type="ECO:0000256" key="8">
    <source>
        <dbReference type="ARBA" id="ARBA00022842"/>
    </source>
</evidence>
<evidence type="ECO:0000256" key="3">
    <source>
        <dbReference type="ARBA" id="ARBA00022679"/>
    </source>
</evidence>
<dbReference type="GO" id="GO:0106408">
    <property type="term" value="F:diadenylate cyclase activity"/>
    <property type="evidence" value="ECO:0007669"/>
    <property type="project" value="UniProtKB-EC"/>
</dbReference>
<sequence>MIPGRWAAYLLGRPAPVAPCPPVPTTTARNRLPEIVTRLAPGTPLRDGLERIQRGRTGGLIVLGYDADVERICDGGFELDVEFAPTRLRELSKMDGAVVLSTDGSRILRANVHLVPDPNLPSAESGTRHRAAERTAAQTGYPVIAVSKSMRTVTLYIDEVRHLVEPSATILARANQALGTLERYKARLDQVCEQLSESELEDVVTLRDALSAAQRLELVRRLAKEIEQSVLELGADGRQLALQLEDLVGDSAWLRELLIRDYLACEPAGAGVPAHDAVLRTSTPQRENTACSCADHGHVYVSELERAMTGAGVPPHGVDLRTSTPQRENTACSCAGHGHVYVSEVERAMAGLDSLSDGELLDLTNLAAPLGYPGTIEALDLPMRPRGYRVLTRIPRLRFTHIESLVDSFGSLQGLLVATTSDLQAVDGIGVPRARQIRDGLTRLAEAGADNPFERER</sequence>
<evidence type="ECO:0000256" key="6">
    <source>
        <dbReference type="ARBA" id="ARBA00022763"/>
    </source>
</evidence>
<dbReference type="InterPro" id="IPR023763">
    <property type="entry name" value="DNA_integrity_scanning_protein"/>
</dbReference>
<feature type="binding site" evidence="11">
    <location>
        <position position="96"/>
    </location>
    <ligand>
        <name>ATP</name>
        <dbReference type="ChEBI" id="CHEBI:30616"/>
    </ligand>
</feature>
<evidence type="ECO:0000256" key="1">
    <source>
        <dbReference type="ARBA" id="ARBA00000877"/>
    </source>
</evidence>